<sequence length="322" mass="35221">MLTNIFKKLEKFKENSNEAIADWCGELNFQVRGFSGQYTVDLGGMTCSCKKWDLCGIPCTHTIAAIANRKHAPEDYVNECYSKETYAKAYHPLIMPINGYQMWPKIEFTPVLPPLEKRKLGRPKMARRRDLSEYISKKDPTKLRRIGQNSVFCRKCGKHGHNRRTCIYNVEDESTVGDEELIGVGRGTRDVRGRGTSNVRGRGTRDVRGRGTSDVRSRGTSIGVGRGTSNARGRGRSIGVGRGTSNARGRGTSIGVGRGTSNARGCSQPVEGQSQGTRVGAQGLMRGCSQPMEGGFWHFGGNFSLHKGELVGNATANGEEGV</sequence>
<gene>
    <name evidence="1" type="ORF">Vadar_006536</name>
</gene>
<evidence type="ECO:0000313" key="2">
    <source>
        <dbReference type="Proteomes" id="UP000828048"/>
    </source>
</evidence>
<keyword evidence="2" id="KW-1185">Reference proteome</keyword>
<organism evidence="1 2">
    <name type="scientific">Vaccinium darrowii</name>
    <dbReference type="NCBI Taxonomy" id="229202"/>
    <lineage>
        <taxon>Eukaryota</taxon>
        <taxon>Viridiplantae</taxon>
        <taxon>Streptophyta</taxon>
        <taxon>Embryophyta</taxon>
        <taxon>Tracheophyta</taxon>
        <taxon>Spermatophyta</taxon>
        <taxon>Magnoliopsida</taxon>
        <taxon>eudicotyledons</taxon>
        <taxon>Gunneridae</taxon>
        <taxon>Pentapetalae</taxon>
        <taxon>asterids</taxon>
        <taxon>Ericales</taxon>
        <taxon>Ericaceae</taxon>
        <taxon>Vaccinioideae</taxon>
        <taxon>Vaccinieae</taxon>
        <taxon>Vaccinium</taxon>
    </lineage>
</organism>
<reference evidence="1 2" key="1">
    <citation type="journal article" date="2021" name="Hortic Res">
        <title>High-quality reference genome and annotation aids understanding of berry development for evergreen blueberry (Vaccinium darrowii).</title>
        <authorList>
            <person name="Yu J."/>
            <person name="Hulse-Kemp A.M."/>
            <person name="Babiker E."/>
            <person name="Staton M."/>
        </authorList>
    </citation>
    <scope>NUCLEOTIDE SEQUENCE [LARGE SCALE GENOMIC DNA]</scope>
    <source>
        <strain evidence="2">cv. NJ 8807/NJ 8810</strain>
        <tissue evidence="1">Young leaf</tissue>
    </source>
</reference>
<accession>A0ACB7XX17</accession>
<proteinExistence type="predicted"/>
<protein>
    <submittedName>
        <fullName evidence="1">Uncharacterized protein</fullName>
    </submittedName>
</protein>
<evidence type="ECO:0000313" key="1">
    <source>
        <dbReference type="EMBL" id="KAH7845829.1"/>
    </source>
</evidence>
<name>A0ACB7XX17_9ERIC</name>
<dbReference type="Proteomes" id="UP000828048">
    <property type="component" value="Chromosome 5"/>
</dbReference>
<dbReference type="EMBL" id="CM037155">
    <property type="protein sequence ID" value="KAH7845829.1"/>
    <property type="molecule type" value="Genomic_DNA"/>
</dbReference>
<comment type="caution">
    <text evidence="1">The sequence shown here is derived from an EMBL/GenBank/DDBJ whole genome shotgun (WGS) entry which is preliminary data.</text>
</comment>